<dbReference type="Pfam" id="PF04327">
    <property type="entry name" value="Peptidase_Prp"/>
    <property type="match status" value="1"/>
</dbReference>
<keyword evidence="1" id="KW-0690">Ribosome biogenesis</keyword>
<organism evidence="7 8">
    <name type="scientific">Bacillus suaedaesalsae</name>
    <dbReference type="NCBI Taxonomy" id="2810349"/>
    <lineage>
        <taxon>Bacteria</taxon>
        <taxon>Bacillati</taxon>
        <taxon>Bacillota</taxon>
        <taxon>Bacilli</taxon>
        <taxon>Bacillales</taxon>
        <taxon>Bacillaceae</taxon>
        <taxon>Bacillus</taxon>
    </lineage>
</organism>
<keyword evidence="4" id="KW-0788">Thiol protease</keyword>
<dbReference type="EMBL" id="JAFELM010000044">
    <property type="protein sequence ID" value="MBM6619738.1"/>
    <property type="molecule type" value="Genomic_DNA"/>
</dbReference>
<sequence>MIYIDITRTDKGLIENITMSGHAEYDVPGKDIVCAGVSAVAIGSINAIEVLCGVELPVVQDSGFLDISIPSSLDESILSKVQLLLESMLVSFRTIETDYSEYVDILEKEIEY</sequence>
<dbReference type="CDD" id="cd16332">
    <property type="entry name" value="Prp-like"/>
    <property type="match status" value="1"/>
</dbReference>
<dbReference type="Proteomes" id="UP001518925">
    <property type="component" value="Unassembled WGS sequence"/>
</dbReference>
<dbReference type="RefSeq" id="WP_204205221.1">
    <property type="nucleotide sequence ID" value="NZ_JAFELM010000044.1"/>
</dbReference>
<name>A0ABS2DPS5_9BACI</name>
<comment type="similarity">
    <text evidence="5">Belongs to the Prp family.</text>
</comment>
<accession>A0ABS2DPS5</accession>
<keyword evidence="2 7" id="KW-0645">Protease</keyword>
<dbReference type="GO" id="GO:0008233">
    <property type="term" value="F:peptidase activity"/>
    <property type="evidence" value="ECO:0007669"/>
    <property type="project" value="UniProtKB-KW"/>
</dbReference>
<dbReference type="InterPro" id="IPR007422">
    <property type="entry name" value="Peptidase_Prp"/>
</dbReference>
<keyword evidence="8" id="KW-1185">Reference proteome</keyword>
<comment type="caution">
    <text evidence="7">The sequence shown here is derived from an EMBL/GenBank/DDBJ whole genome shotgun (WGS) entry which is preliminary data.</text>
</comment>
<reference evidence="7 8" key="1">
    <citation type="submission" date="2021-02" db="EMBL/GenBank/DDBJ databases">
        <title>Bacillus sp. RD4P76, an endophyte from a halophyte.</title>
        <authorList>
            <person name="Sun J.-Q."/>
        </authorList>
    </citation>
    <scope>NUCLEOTIDE SEQUENCE [LARGE SCALE GENOMIC DNA]</scope>
    <source>
        <strain evidence="7 8">RD4P76</strain>
    </source>
</reference>
<protein>
    <recommendedName>
        <fullName evidence="6">Ribosomal processing cysteine protease Prp</fullName>
    </recommendedName>
</protein>
<gene>
    <name evidence="7" type="ORF">JR050_18920</name>
</gene>
<proteinExistence type="inferred from homology"/>
<evidence type="ECO:0000313" key="7">
    <source>
        <dbReference type="EMBL" id="MBM6619738.1"/>
    </source>
</evidence>
<evidence type="ECO:0000256" key="4">
    <source>
        <dbReference type="ARBA" id="ARBA00022807"/>
    </source>
</evidence>
<dbReference type="SUPFAM" id="SSF118010">
    <property type="entry name" value="TM1457-like"/>
    <property type="match status" value="1"/>
</dbReference>
<keyword evidence="3" id="KW-0378">Hydrolase</keyword>
<dbReference type="InterPro" id="IPR036764">
    <property type="entry name" value="Peptidase_Prp_sf"/>
</dbReference>
<dbReference type="Gene3D" id="3.30.70.1490">
    <property type="entry name" value="Cysteine protease Prp"/>
    <property type="match status" value="1"/>
</dbReference>
<dbReference type="PANTHER" id="PTHR39178:SF1">
    <property type="entry name" value="RIBOSOMAL-PROCESSING CYSTEINE PROTEASE PRP"/>
    <property type="match status" value="1"/>
</dbReference>
<evidence type="ECO:0000256" key="6">
    <source>
        <dbReference type="ARBA" id="ARBA00044538"/>
    </source>
</evidence>
<evidence type="ECO:0000256" key="2">
    <source>
        <dbReference type="ARBA" id="ARBA00022670"/>
    </source>
</evidence>
<evidence type="ECO:0000256" key="3">
    <source>
        <dbReference type="ARBA" id="ARBA00022801"/>
    </source>
</evidence>
<evidence type="ECO:0000256" key="5">
    <source>
        <dbReference type="ARBA" id="ARBA00044503"/>
    </source>
</evidence>
<dbReference type="GO" id="GO:0006508">
    <property type="term" value="P:proteolysis"/>
    <property type="evidence" value="ECO:0007669"/>
    <property type="project" value="UniProtKB-KW"/>
</dbReference>
<dbReference type="PANTHER" id="PTHR39178">
    <property type="entry name" value="HYPOTHETICAL RIBOSOME-ASSOCIATED PROTEIN"/>
    <property type="match status" value="1"/>
</dbReference>
<evidence type="ECO:0000256" key="1">
    <source>
        <dbReference type="ARBA" id="ARBA00022517"/>
    </source>
</evidence>
<evidence type="ECO:0000313" key="8">
    <source>
        <dbReference type="Proteomes" id="UP001518925"/>
    </source>
</evidence>